<dbReference type="NCBIfam" id="TIGR00377">
    <property type="entry name" value="ant_ant_sig"/>
    <property type="match status" value="1"/>
</dbReference>
<evidence type="ECO:0000256" key="2">
    <source>
        <dbReference type="RuleBase" id="RU003749"/>
    </source>
</evidence>
<dbReference type="SUPFAM" id="SSF52091">
    <property type="entry name" value="SpoIIaa-like"/>
    <property type="match status" value="1"/>
</dbReference>
<proteinExistence type="inferred from homology"/>
<dbReference type="AlphaFoldDB" id="A0A1F7RZE5"/>
<feature type="domain" description="STAS" evidence="3">
    <location>
        <begin position="5"/>
        <end position="114"/>
    </location>
</feature>
<evidence type="ECO:0000259" key="3">
    <source>
        <dbReference type="PROSITE" id="PS50801"/>
    </source>
</evidence>
<dbReference type="InterPro" id="IPR002645">
    <property type="entry name" value="STAS_dom"/>
</dbReference>
<dbReference type="GO" id="GO:0043856">
    <property type="term" value="F:anti-sigma factor antagonist activity"/>
    <property type="evidence" value="ECO:0007669"/>
    <property type="project" value="InterPro"/>
</dbReference>
<comment type="caution">
    <text evidence="4">The sequence shown here is derived from an EMBL/GenBank/DDBJ whole genome shotgun (WGS) entry which is preliminary data.</text>
</comment>
<dbReference type="InterPro" id="IPR036513">
    <property type="entry name" value="STAS_dom_sf"/>
</dbReference>
<sequence>MPKFQISKEKLTDGIILLTVKGFLDAHTYEELEKVLDELFDANSYKIVVDLSGLDYISSAGAGVFIGAIGTIQENDGNIILLKPSPNVREVFDLLGLSQIFTFADTKESALNILK</sequence>
<dbReference type="PROSITE" id="PS50801">
    <property type="entry name" value="STAS"/>
    <property type="match status" value="1"/>
</dbReference>
<organism evidence="4 5">
    <name type="scientific">Candidatus Schekmanbacteria bacterium RBG_16_38_10</name>
    <dbReference type="NCBI Taxonomy" id="1817879"/>
    <lineage>
        <taxon>Bacteria</taxon>
        <taxon>Candidatus Schekmaniibacteriota</taxon>
    </lineage>
</organism>
<dbReference type="Pfam" id="PF01740">
    <property type="entry name" value="STAS"/>
    <property type="match status" value="1"/>
</dbReference>
<dbReference type="EMBL" id="MGDE01000067">
    <property type="protein sequence ID" value="OGL46919.1"/>
    <property type="molecule type" value="Genomic_DNA"/>
</dbReference>
<evidence type="ECO:0000313" key="5">
    <source>
        <dbReference type="Proteomes" id="UP000178797"/>
    </source>
</evidence>
<reference evidence="4 5" key="1">
    <citation type="journal article" date="2016" name="Nat. Commun.">
        <title>Thousands of microbial genomes shed light on interconnected biogeochemical processes in an aquifer system.</title>
        <authorList>
            <person name="Anantharaman K."/>
            <person name="Brown C.T."/>
            <person name="Hug L.A."/>
            <person name="Sharon I."/>
            <person name="Castelle C.J."/>
            <person name="Probst A.J."/>
            <person name="Thomas B.C."/>
            <person name="Singh A."/>
            <person name="Wilkins M.J."/>
            <person name="Karaoz U."/>
            <person name="Brodie E.L."/>
            <person name="Williams K.H."/>
            <person name="Hubbard S.S."/>
            <person name="Banfield J.F."/>
        </authorList>
    </citation>
    <scope>NUCLEOTIDE SEQUENCE [LARGE SCALE GENOMIC DNA]</scope>
</reference>
<comment type="similarity">
    <text evidence="1 2">Belongs to the anti-sigma-factor antagonist family.</text>
</comment>
<dbReference type="PANTHER" id="PTHR33495:SF2">
    <property type="entry name" value="ANTI-SIGMA FACTOR ANTAGONIST TM_1081-RELATED"/>
    <property type="match status" value="1"/>
</dbReference>
<dbReference type="Proteomes" id="UP000178797">
    <property type="component" value="Unassembled WGS sequence"/>
</dbReference>
<dbReference type="Gene3D" id="3.30.750.24">
    <property type="entry name" value="STAS domain"/>
    <property type="match status" value="1"/>
</dbReference>
<accession>A0A1F7RZE5</accession>
<evidence type="ECO:0000313" key="4">
    <source>
        <dbReference type="EMBL" id="OGL46919.1"/>
    </source>
</evidence>
<dbReference type="InterPro" id="IPR003658">
    <property type="entry name" value="Anti-sigma_ant"/>
</dbReference>
<dbReference type="CDD" id="cd07043">
    <property type="entry name" value="STAS_anti-anti-sigma_factors"/>
    <property type="match status" value="1"/>
</dbReference>
<name>A0A1F7RZE5_9BACT</name>
<dbReference type="PANTHER" id="PTHR33495">
    <property type="entry name" value="ANTI-SIGMA FACTOR ANTAGONIST TM_1081-RELATED-RELATED"/>
    <property type="match status" value="1"/>
</dbReference>
<gene>
    <name evidence="4" type="ORF">A2W05_10445</name>
</gene>
<evidence type="ECO:0000256" key="1">
    <source>
        <dbReference type="ARBA" id="ARBA00009013"/>
    </source>
</evidence>
<protein>
    <recommendedName>
        <fullName evidence="2">Anti-sigma factor antagonist</fullName>
    </recommendedName>
</protein>